<evidence type="ECO:0000259" key="4">
    <source>
        <dbReference type="Pfam" id="PF08125"/>
    </source>
</evidence>
<dbReference type="EMBL" id="BSUJ01000001">
    <property type="protein sequence ID" value="GMA18753.1"/>
    <property type="molecule type" value="Genomic_DNA"/>
</dbReference>
<feature type="domain" description="Mannitol dehydrogenase N-terminal" evidence="3">
    <location>
        <begin position="22"/>
        <end position="268"/>
    </location>
</feature>
<dbReference type="Gene3D" id="3.40.50.720">
    <property type="entry name" value="NAD(P)-binding Rossmann-like Domain"/>
    <property type="match status" value="1"/>
</dbReference>
<organism evidence="5 6">
    <name type="scientific">Arsenicicoccus piscis</name>
    <dbReference type="NCBI Taxonomy" id="673954"/>
    <lineage>
        <taxon>Bacteria</taxon>
        <taxon>Bacillati</taxon>
        <taxon>Actinomycetota</taxon>
        <taxon>Actinomycetes</taxon>
        <taxon>Micrococcales</taxon>
        <taxon>Intrasporangiaceae</taxon>
        <taxon>Arsenicicoccus</taxon>
    </lineage>
</organism>
<comment type="catalytic activity">
    <reaction evidence="2">
        <text>D-mannitol 1-phosphate + NAD(+) = beta-D-fructose 6-phosphate + NADH + H(+)</text>
        <dbReference type="Rhea" id="RHEA:19661"/>
        <dbReference type="ChEBI" id="CHEBI:15378"/>
        <dbReference type="ChEBI" id="CHEBI:57540"/>
        <dbReference type="ChEBI" id="CHEBI:57634"/>
        <dbReference type="ChEBI" id="CHEBI:57945"/>
        <dbReference type="ChEBI" id="CHEBI:61381"/>
        <dbReference type="EC" id="1.1.1.17"/>
    </reaction>
</comment>
<dbReference type="Pfam" id="PF08125">
    <property type="entry name" value="Mannitol_dh_C"/>
    <property type="match status" value="1"/>
</dbReference>
<evidence type="ECO:0000259" key="3">
    <source>
        <dbReference type="Pfam" id="PF01232"/>
    </source>
</evidence>
<name>A0ABQ6HL11_9MICO</name>
<sequence>MSDSPRRLSREAGDGRPAAPVRIAHLGLGNFFRAHQAWYTEHAPDAADWGIAAFCGRSATLAEQLAPQGGLYTLLVRADDGDRPEVISSVVAVHPADDLDSWLGYARSPELAVITLTVTEAGYRRGPGGDIDLADAQVAADRDAIVAGRLADVVTAPGKLPVAMIARRDAGLGPLTVLSCDNLPDNGHVAAQVTRSLATAVGGDLASLVDEHSFATSMVDRITPRTTDDEIEAVRRSTGLDDAAPVVTEPFVEWVVAGDFPAGRPAWDATFVPDVEPFEQRKLWLLNGSHTLMAYAASARGHEVVSEAIADPVVRSWVEQWWDEAARHLRVPASDVEAYRAALVERYENRQIRHLLAQIASDGSQKIPVRILPVLRAERAAGRDGRGAARAVAAWVRHLQGHGAPVNDAGAAAYAAAVNDTTTNDAVRGVLDQLDPQLAGDPQLVRLAAELVEELAAS</sequence>
<dbReference type="InterPro" id="IPR000669">
    <property type="entry name" value="Mannitol_DH"/>
</dbReference>
<dbReference type="PANTHER" id="PTHR43362:SF1">
    <property type="entry name" value="MANNITOL DEHYDROGENASE 2-RELATED"/>
    <property type="match status" value="1"/>
</dbReference>
<keyword evidence="6" id="KW-1185">Reference proteome</keyword>
<dbReference type="Gene3D" id="1.10.1040.10">
    <property type="entry name" value="N-(1-d-carboxylethyl)-l-norvaline Dehydrogenase, domain 2"/>
    <property type="match status" value="1"/>
</dbReference>
<dbReference type="Pfam" id="PF01232">
    <property type="entry name" value="Mannitol_dh"/>
    <property type="match status" value="1"/>
</dbReference>
<evidence type="ECO:0000256" key="2">
    <source>
        <dbReference type="ARBA" id="ARBA00048615"/>
    </source>
</evidence>
<protein>
    <submittedName>
        <fullName evidence="5">Mannitol-1-phosphate 5-dehydrogenase</fullName>
    </submittedName>
</protein>
<dbReference type="RefSeq" id="WP_241443244.1">
    <property type="nucleotide sequence ID" value="NZ_BSUJ01000001.1"/>
</dbReference>
<comment type="caution">
    <text evidence="5">The sequence shown here is derived from an EMBL/GenBank/DDBJ whole genome shotgun (WGS) entry which is preliminary data.</text>
</comment>
<dbReference type="InterPro" id="IPR050988">
    <property type="entry name" value="Mannitol_DH/Oxidoreductase"/>
</dbReference>
<dbReference type="PANTHER" id="PTHR43362">
    <property type="entry name" value="MANNITOL DEHYDROGENASE DSF1-RELATED"/>
    <property type="match status" value="1"/>
</dbReference>
<dbReference type="SUPFAM" id="SSF51735">
    <property type="entry name" value="NAD(P)-binding Rossmann-fold domains"/>
    <property type="match status" value="1"/>
</dbReference>
<dbReference type="Proteomes" id="UP001157109">
    <property type="component" value="Unassembled WGS sequence"/>
</dbReference>
<feature type="domain" description="Mannitol dehydrogenase C-terminal" evidence="4">
    <location>
        <begin position="274"/>
        <end position="454"/>
    </location>
</feature>
<evidence type="ECO:0000313" key="5">
    <source>
        <dbReference type="EMBL" id="GMA18753.1"/>
    </source>
</evidence>
<dbReference type="InterPro" id="IPR013131">
    <property type="entry name" value="Mannitol_DH_N"/>
</dbReference>
<evidence type="ECO:0000313" key="6">
    <source>
        <dbReference type="Proteomes" id="UP001157109"/>
    </source>
</evidence>
<proteinExistence type="predicted"/>
<dbReference type="PRINTS" id="PR00084">
    <property type="entry name" value="MTLDHDRGNASE"/>
</dbReference>
<gene>
    <name evidence="5" type="ORF">GCM10025862_07740</name>
</gene>
<dbReference type="InterPro" id="IPR036291">
    <property type="entry name" value="NAD(P)-bd_dom_sf"/>
</dbReference>
<evidence type="ECO:0000256" key="1">
    <source>
        <dbReference type="ARBA" id="ARBA00023002"/>
    </source>
</evidence>
<dbReference type="InterPro" id="IPR013118">
    <property type="entry name" value="Mannitol_DH_C"/>
</dbReference>
<dbReference type="InterPro" id="IPR008927">
    <property type="entry name" value="6-PGluconate_DH-like_C_sf"/>
</dbReference>
<reference evidence="6" key="1">
    <citation type="journal article" date="2019" name="Int. J. Syst. Evol. Microbiol.">
        <title>The Global Catalogue of Microorganisms (GCM) 10K type strain sequencing project: providing services to taxonomists for standard genome sequencing and annotation.</title>
        <authorList>
            <consortium name="The Broad Institute Genomics Platform"/>
            <consortium name="The Broad Institute Genome Sequencing Center for Infectious Disease"/>
            <person name="Wu L."/>
            <person name="Ma J."/>
        </authorList>
    </citation>
    <scope>NUCLEOTIDE SEQUENCE [LARGE SCALE GENOMIC DNA]</scope>
    <source>
        <strain evidence="6">NBRC 105830</strain>
    </source>
</reference>
<keyword evidence="1" id="KW-0560">Oxidoreductase</keyword>
<dbReference type="InterPro" id="IPR013328">
    <property type="entry name" value="6PGD_dom2"/>
</dbReference>
<accession>A0ABQ6HL11</accession>
<dbReference type="SUPFAM" id="SSF48179">
    <property type="entry name" value="6-phosphogluconate dehydrogenase C-terminal domain-like"/>
    <property type="match status" value="1"/>
</dbReference>